<dbReference type="Pfam" id="PF00027">
    <property type="entry name" value="cNMP_binding"/>
    <property type="match status" value="1"/>
</dbReference>
<evidence type="ECO:0008006" key="8">
    <source>
        <dbReference type="Google" id="ProtNLM"/>
    </source>
</evidence>
<reference evidence="6 7" key="1">
    <citation type="submission" date="2016-07" db="EMBL/GenBank/DDBJ databases">
        <title>Acinetobacter sp. ANC 4603.</title>
        <authorList>
            <person name="Radolfova-Krizova L."/>
            <person name="Nemec A."/>
        </authorList>
    </citation>
    <scope>NUCLEOTIDE SEQUENCE [LARGE SCALE GENOMIC DNA]</scope>
    <source>
        <strain evidence="6 7">ANC 4603</strain>
    </source>
</reference>
<keyword evidence="2" id="KW-0238">DNA-binding</keyword>
<evidence type="ECO:0000313" key="7">
    <source>
        <dbReference type="Proteomes" id="UP000186553"/>
    </source>
</evidence>
<keyword evidence="1" id="KW-0805">Transcription regulation</keyword>
<evidence type="ECO:0000259" key="4">
    <source>
        <dbReference type="PROSITE" id="PS50042"/>
    </source>
</evidence>
<dbReference type="GO" id="GO:0003677">
    <property type="term" value="F:DNA binding"/>
    <property type="evidence" value="ECO:0007669"/>
    <property type="project" value="UniProtKB-KW"/>
</dbReference>
<dbReference type="InterPro" id="IPR018490">
    <property type="entry name" value="cNMP-bd_dom_sf"/>
</dbReference>
<feature type="domain" description="HTH crp-type" evidence="5">
    <location>
        <begin position="148"/>
        <end position="220"/>
    </location>
</feature>
<dbReference type="Proteomes" id="UP000186553">
    <property type="component" value="Unassembled WGS sequence"/>
</dbReference>
<evidence type="ECO:0000256" key="1">
    <source>
        <dbReference type="ARBA" id="ARBA00023015"/>
    </source>
</evidence>
<dbReference type="Gene3D" id="1.10.10.10">
    <property type="entry name" value="Winged helix-like DNA-binding domain superfamily/Winged helix DNA-binding domain"/>
    <property type="match status" value="1"/>
</dbReference>
<dbReference type="PANTHER" id="PTHR24567:SF74">
    <property type="entry name" value="HTH-TYPE TRANSCRIPTIONAL REGULATOR ARCR"/>
    <property type="match status" value="1"/>
</dbReference>
<dbReference type="STRING" id="1891224.BBP83_04250"/>
<dbReference type="PROSITE" id="PS51063">
    <property type="entry name" value="HTH_CRP_2"/>
    <property type="match status" value="1"/>
</dbReference>
<dbReference type="OrthoDB" id="6881322at2"/>
<keyword evidence="7" id="KW-1185">Reference proteome</keyword>
<name>A0A1C3CXQ4_9GAMM</name>
<gene>
    <name evidence="6" type="ORF">BBP83_04250</name>
</gene>
<dbReference type="EMBL" id="MBDL01000008">
    <property type="protein sequence ID" value="ODA13605.1"/>
    <property type="molecule type" value="Genomic_DNA"/>
</dbReference>
<feature type="domain" description="Cyclic nucleotide-binding" evidence="4">
    <location>
        <begin position="14"/>
        <end position="117"/>
    </location>
</feature>
<evidence type="ECO:0000259" key="5">
    <source>
        <dbReference type="PROSITE" id="PS51063"/>
    </source>
</evidence>
<evidence type="ECO:0000256" key="3">
    <source>
        <dbReference type="ARBA" id="ARBA00023163"/>
    </source>
</evidence>
<dbReference type="Pfam" id="PF13545">
    <property type="entry name" value="HTH_Crp_2"/>
    <property type="match status" value="1"/>
</dbReference>
<dbReference type="CDD" id="cd00038">
    <property type="entry name" value="CAP_ED"/>
    <property type="match status" value="1"/>
</dbReference>
<evidence type="ECO:0000256" key="2">
    <source>
        <dbReference type="ARBA" id="ARBA00023125"/>
    </source>
</evidence>
<dbReference type="Gene3D" id="2.60.120.10">
    <property type="entry name" value="Jelly Rolls"/>
    <property type="match status" value="1"/>
</dbReference>
<sequence length="228" mass="26899">MHIKYRDLIEQDLWFQQLPNYFQQFIFKNSRIITLKTGNRIFYKGEKFNGMYAVLAGRINLGYTDQDGHEMLMMVAEPLFWLGEIPLIDQKKHTLDAIAATQSQVLHINDQALQTFLTAYPECWYYICLLMAQKIRPLLKGLEHHKYSSLKQRLAWHILMISQRYKDENHINDDRINFSQEKLALVLPTSRQTINGLLKELEQEKIISIEFKSIKINDLNKLKAISKI</sequence>
<dbReference type="GO" id="GO:0003700">
    <property type="term" value="F:DNA-binding transcription factor activity"/>
    <property type="evidence" value="ECO:0007669"/>
    <property type="project" value="TreeGrafter"/>
</dbReference>
<dbReference type="PROSITE" id="PS50042">
    <property type="entry name" value="CNMP_BINDING_3"/>
    <property type="match status" value="1"/>
</dbReference>
<dbReference type="PANTHER" id="PTHR24567">
    <property type="entry name" value="CRP FAMILY TRANSCRIPTIONAL REGULATORY PROTEIN"/>
    <property type="match status" value="1"/>
</dbReference>
<dbReference type="InterPro" id="IPR050397">
    <property type="entry name" value="Env_Response_Regulators"/>
</dbReference>
<dbReference type="SUPFAM" id="SSF51206">
    <property type="entry name" value="cAMP-binding domain-like"/>
    <property type="match status" value="1"/>
</dbReference>
<dbReference type="GO" id="GO:0005829">
    <property type="term" value="C:cytosol"/>
    <property type="evidence" value="ECO:0007669"/>
    <property type="project" value="TreeGrafter"/>
</dbReference>
<dbReference type="InterPro" id="IPR036388">
    <property type="entry name" value="WH-like_DNA-bd_sf"/>
</dbReference>
<dbReference type="InterPro" id="IPR000595">
    <property type="entry name" value="cNMP-bd_dom"/>
</dbReference>
<keyword evidence="3" id="KW-0804">Transcription</keyword>
<dbReference type="InterPro" id="IPR014710">
    <property type="entry name" value="RmlC-like_jellyroll"/>
</dbReference>
<dbReference type="RefSeq" id="WP_068886366.1">
    <property type="nucleotide sequence ID" value="NZ_CBCRUU010000001.1"/>
</dbReference>
<comment type="caution">
    <text evidence="6">The sequence shown here is derived from an EMBL/GenBank/DDBJ whole genome shotgun (WGS) entry which is preliminary data.</text>
</comment>
<protein>
    <recommendedName>
        <fullName evidence="8">Cyclic nucleotide-binding protein</fullName>
    </recommendedName>
</protein>
<dbReference type="InterPro" id="IPR036390">
    <property type="entry name" value="WH_DNA-bd_sf"/>
</dbReference>
<accession>A0A1C3CXQ4</accession>
<dbReference type="AlphaFoldDB" id="A0A1C3CXQ4"/>
<evidence type="ECO:0000313" key="6">
    <source>
        <dbReference type="EMBL" id="ODA13605.1"/>
    </source>
</evidence>
<proteinExistence type="predicted"/>
<organism evidence="6 7">
    <name type="scientific">Acinetobacter celticus</name>
    <dbReference type="NCBI Taxonomy" id="1891224"/>
    <lineage>
        <taxon>Bacteria</taxon>
        <taxon>Pseudomonadati</taxon>
        <taxon>Pseudomonadota</taxon>
        <taxon>Gammaproteobacteria</taxon>
        <taxon>Moraxellales</taxon>
        <taxon>Moraxellaceae</taxon>
        <taxon>Acinetobacter</taxon>
    </lineage>
</organism>
<dbReference type="InterPro" id="IPR012318">
    <property type="entry name" value="HTH_CRP"/>
</dbReference>
<dbReference type="SUPFAM" id="SSF46785">
    <property type="entry name" value="Winged helix' DNA-binding domain"/>
    <property type="match status" value="1"/>
</dbReference>